<feature type="domain" description="Ig-like" evidence="4">
    <location>
        <begin position="54"/>
        <end position="158"/>
    </location>
</feature>
<evidence type="ECO:0000259" key="4">
    <source>
        <dbReference type="PROSITE" id="PS50835"/>
    </source>
</evidence>
<feature type="signal peptide" evidence="3">
    <location>
        <begin position="1"/>
        <end position="21"/>
    </location>
</feature>
<dbReference type="GO" id="GO:0007420">
    <property type="term" value="P:brain development"/>
    <property type="evidence" value="ECO:0007669"/>
    <property type="project" value="TreeGrafter"/>
</dbReference>
<comment type="caution">
    <text evidence="5">The sequence shown here is derived from an EMBL/GenBank/DDBJ whole genome shotgun (WGS) entry which is preliminary data.</text>
</comment>
<keyword evidence="2" id="KW-1015">Disulfide bond</keyword>
<accession>A0A6A0GQ43</accession>
<name>A0A6A0GQ43_HYAAZ</name>
<proteinExistence type="predicted"/>
<dbReference type="Gene3D" id="2.60.40.10">
    <property type="entry name" value="Immunoglobulins"/>
    <property type="match status" value="2"/>
</dbReference>
<reference evidence="5" key="1">
    <citation type="submission" date="2014-08" db="EMBL/GenBank/DDBJ databases">
        <authorList>
            <person name="Murali S."/>
            <person name="Richards S."/>
            <person name="Bandaranaike D."/>
            <person name="Bellair M."/>
            <person name="Blankenburg K."/>
            <person name="Chao H."/>
            <person name="Dinh H."/>
            <person name="Doddapaneni H."/>
            <person name="Dugan-Rocha S."/>
            <person name="Elkadiri S."/>
            <person name="Gnanaolivu R."/>
            <person name="Hughes D."/>
            <person name="Lee S."/>
            <person name="Li M."/>
            <person name="Ming W."/>
            <person name="Munidasa M."/>
            <person name="Muniz J."/>
            <person name="Nguyen L."/>
            <person name="Osuji N."/>
            <person name="Pu L.-L."/>
            <person name="Puazo M."/>
            <person name="Skinner E."/>
            <person name="Qu C."/>
            <person name="Quiroz J."/>
            <person name="Raj R."/>
            <person name="Weissenberger G."/>
            <person name="Xin Y."/>
            <person name="Zou X."/>
            <person name="Han Y."/>
            <person name="Worley K."/>
            <person name="Muzny D."/>
            <person name="Gibbs R."/>
        </authorList>
    </citation>
    <scope>NUCLEOTIDE SEQUENCE</scope>
    <source>
        <strain evidence="5">HAZT.00-mixed</strain>
        <tissue evidence="5">Whole organism</tissue>
    </source>
</reference>
<dbReference type="GO" id="GO:0098632">
    <property type="term" value="F:cell-cell adhesion mediator activity"/>
    <property type="evidence" value="ECO:0007669"/>
    <property type="project" value="TreeGrafter"/>
</dbReference>
<evidence type="ECO:0000256" key="3">
    <source>
        <dbReference type="SAM" id="SignalP"/>
    </source>
</evidence>
<dbReference type="Pfam" id="PF13927">
    <property type="entry name" value="Ig_3"/>
    <property type="match status" value="1"/>
</dbReference>
<dbReference type="GO" id="GO:0030424">
    <property type="term" value="C:axon"/>
    <property type="evidence" value="ECO:0007669"/>
    <property type="project" value="TreeGrafter"/>
</dbReference>
<dbReference type="SMART" id="SM00408">
    <property type="entry name" value="IGc2"/>
    <property type="match status" value="1"/>
</dbReference>
<evidence type="ECO:0000256" key="1">
    <source>
        <dbReference type="ARBA" id="ARBA00022737"/>
    </source>
</evidence>
<dbReference type="PANTHER" id="PTHR44170:SF6">
    <property type="entry name" value="CONTACTIN"/>
    <property type="match status" value="1"/>
</dbReference>
<dbReference type="InterPro" id="IPR013783">
    <property type="entry name" value="Ig-like_fold"/>
</dbReference>
<gene>
    <name evidence="5" type="ORF">HAZT_HAZT005376</name>
</gene>
<reference evidence="5" key="2">
    <citation type="journal article" date="2018" name="Environ. Sci. Technol.">
        <title>The Toxicogenome of Hyalella azteca: A Model for Sediment Ecotoxicology and Evolutionary Toxicology.</title>
        <authorList>
            <person name="Poynton H.C."/>
            <person name="Hasenbein S."/>
            <person name="Benoit J.B."/>
            <person name="Sepulveda M.S."/>
            <person name="Poelchau M.F."/>
            <person name="Hughes D.S.T."/>
            <person name="Murali S.C."/>
            <person name="Chen S."/>
            <person name="Glastad K.M."/>
            <person name="Goodisman M.A.D."/>
            <person name="Werren J.H."/>
            <person name="Vineis J.H."/>
            <person name="Bowen J.L."/>
            <person name="Friedrich M."/>
            <person name="Jones J."/>
            <person name="Robertson H.M."/>
            <person name="Feyereisen R."/>
            <person name="Mechler-Hickson A."/>
            <person name="Mathers N."/>
            <person name="Lee C.E."/>
            <person name="Colbourne J.K."/>
            <person name="Biales A."/>
            <person name="Johnston J.S."/>
            <person name="Wellborn G.A."/>
            <person name="Rosendale A.J."/>
            <person name="Cridge A.G."/>
            <person name="Munoz-Torres M.C."/>
            <person name="Bain P.A."/>
            <person name="Manny A.R."/>
            <person name="Major K.M."/>
            <person name="Lambert F.N."/>
            <person name="Vulpe C.D."/>
            <person name="Tuck P."/>
            <person name="Blalock B.J."/>
            <person name="Lin Y.Y."/>
            <person name="Smith M.E."/>
            <person name="Ochoa-Acuna H."/>
            <person name="Chen M.M."/>
            <person name="Childers C.P."/>
            <person name="Qu J."/>
            <person name="Dugan S."/>
            <person name="Lee S.L."/>
            <person name="Chao H."/>
            <person name="Dinh H."/>
            <person name="Han Y."/>
            <person name="Doddapaneni H."/>
            <person name="Worley K.C."/>
            <person name="Muzny D.M."/>
            <person name="Gibbs R.A."/>
            <person name="Richards S."/>
        </authorList>
    </citation>
    <scope>NUCLEOTIDE SEQUENCE</scope>
    <source>
        <strain evidence="5">HAZT.00-mixed</strain>
        <tissue evidence="5">Whole organism</tissue>
    </source>
</reference>
<reference evidence="5" key="3">
    <citation type="submission" date="2019-06" db="EMBL/GenBank/DDBJ databases">
        <authorList>
            <person name="Poynton C."/>
            <person name="Hasenbein S."/>
            <person name="Benoit J.B."/>
            <person name="Sepulveda M.S."/>
            <person name="Poelchau M.F."/>
            <person name="Murali S.C."/>
            <person name="Chen S."/>
            <person name="Glastad K.M."/>
            <person name="Werren J.H."/>
            <person name="Vineis J.H."/>
            <person name="Bowen J.L."/>
            <person name="Friedrich M."/>
            <person name="Jones J."/>
            <person name="Robertson H.M."/>
            <person name="Feyereisen R."/>
            <person name="Mechler-Hickson A."/>
            <person name="Mathers N."/>
            <person name="Lee C.E."/>
            <person name="Colbourne J.K."/>
            <person name="Biales A."/>
            <person name="Johnston J.S."/>
            <person name="Wellborn G.A."/>
            <person name="Rosendale A.J."/>
            <person name="Cridge A.G."/>
            <person name="Munoz-Torres M.C."/>
            <person name="Bain P.A."/>
            <person name="Manny A.R."/>
            <person name="Major K.M."/>
            <person name="Lambert F.N."/>
            <person name="Vulpe C.D."/>
            <person name="Tuck P."/>
            <person name="Blalock B.J."/>
            <person name="Lin Y.-Y."/>
            <person name="Smith M.E."/>
            <person name="Ochoa-Acuna H."/>
            <person name="Chen M.-J.M."/>
            <person name="Childers C.P."/>
            <person name="Qu J."/>
            <person name="Dugan S."/>
            <person name="Lee S.L."/>
            <person name="Chao H."/>
            <person name="Dinh H."/>
            <person name="Han Y."/>
            <person name="Doddapaneni H."/>
            <person name="Worley K.C."/>
            <person name="Muzny D.M."/>
            <person name="Gibbs R.A."/>
            <person name="Richards S."/>
        </authorList>
    </citation>
    <scope>NUCLEOTIDE SEQUENCE</scope>
    <source>
        <strain evidence="5">HAZT.00-mixed</strain>
        <tissue evidence="5">Whole organism</tissue>
    </source>
</reference>
<feature type="chain" id="PRO_5025684654" description="Ig-like domain-containing protein" evidence="3">
    <location>
        <begin position="22"/>
        <end position="216"/>
    </location>
</feature>
<dbReference type="PROSITE" id="PS50835">
    <property type="entry name" value="IG_LIKE"/>
    <property type="match status" value="1"/>
</dbReference>
<dbReference type="InterPro" id="IPR003598">
    <property type="entry name" value="Ig_sub2"/>
</dbReference>
<dbReference type="Proteomes" id="UP000711488">
    <property type="component" value="Unassembled WGS sequence"/>
</dbReference>
<dbReference type="EMBL" id="JQDR03016984">
    <property type="protein sequence ID" value="KAA0184407.1"/>
    <property type="molecule type" value="Genomic_DNA"/>
</dbReference>
<dbReference type="PANTHER" id="PTHR44170">
    <property type="entry name" value="PROTEIN SIDEKICK"/>
    <property type="match status" value="1"/>
</dbReference>
<dbReference type="AlphaFoldDB" id="A0A6A0GQ43"/>
<organism evidence="5">
    <name type="scientific">Hyalella azteca</name>
    <name type="common">Amphipod</name>
    <dbReference type="NCBI Taxonomy" id="294128"/>
    <lineage>
        <taxon>Eukaryota</taxon>
        <taxon>Metazoa</taxon>
        <taxon>Ecdysozoa</taxon>
        <taxon>Arthropoda</taxon>
        <taxon>Crustacea</taxon>
        <taxon>Multicrustacea</taxon>
        <taxon>Malacostraca</taxon>
        <taxon>Eumalacostraca</taxon>
        <taxon>Peracarida</taxon>
        <taxon>Amphipoda</taxon>
        <taxon>Senticaudata</taxon>
        <taxon>Talitrida</taxon>
        <taxon>Talitroidea</taxon>
        <taxon>Hyalellidae</taxon>
        <taxon>Hyalella</taxon>
    </lineage>
</organism>
<dbReference type="InterPro" id="IPR036179">
    <property type="entry name" value="Ig-like_dom_sf"/>
</dbReference>
<dbReference type="GO" id="GO:0005886">
    <property type="term" value="C:plasma membrane"/>
    <property type="evidence" value="ECO:0007669"/>
    <property type="project" value="TreeGrafter"/>
</dbReference>
<dbReference type="GO" id="GO:0007411">
    <property type="term" value="P:axon guidance"/>
    <property type="evidence" value="ECO:0007669"/>
    <property type="project" value="TreeGrafter"/>
</dbReference>
<evidence type="ECO:0000313" key="5">
    <source>
        <dbReference type="EMBL" id="KAA0184407.1"/>
    </source>
</evidence>
<sequence>MSVIYAAFILLIAEELGRTSGFSLSVPIAPPDSDGAQRLRARGTSLQNLQQLLPSGPVLAEGRTEEDDSGGVVTYSNNSGVVLNCAAKGDPEPSITWRFLDQNLVREIPGVREILSNGSLVLLPFSASQYRQDVHAGVYQCAVSNPTGTVLGLPATLRPVVTQGVEVMVRDEAVMSGNTAVLTCELPSSLRDLLTVTAWERDRGVHIYPSLHGASW</sequence>
<evidence type="ECO:0000256" key="2">
    <source>
        <dbReference type="ARBA" id="ARBA00023157"/>
    </source>
</evidence>
<protein>
    <recommendedName>
        <fullName evidence="4">Ig-like domain-containing protein</fullName>
    </recommendedName>
</protein>
<keyword evidence="1" id="KW-0677">Repeat</keyword>
<keyword evidence="3" id="KW-0732">Signal</keyword>
<dbReference type="InterPro" id="IPR007110">
    <property type="entry name" value="Ig-like_dom"/>
</dbReference>
<dbReference type="SUPFAM" id="SSF48726">
    <property type="entry name" value="Immunoglobulin"/>
    <property type="match status" value="1"/>
</dbReference>